<evidence type="ECO:0000313" key="1">
    <source>
        <dbReference type="EMBL" id="RIA92264.1"/>
    </source>
</evidence>
<name>A0A397TBI4_9GLOM</name>
<comment type="caution">
    <text evidence="1">The sequence shown here is derived from an EMBL/GenBank/DDBJ whole genome shotgun (WGS) entry which is preliminary data.</text>
</comment>
<proteinExistence type="predicted"/>
<dbReference type="Proteomes" id="UP000265703">
    <property type="component" value="Unassembled WGS sequence"/>
</dbReference>
<dbReference type="OrthoDB" id="3010419at2759"/>
<evidence type="ECO:0000313" key="2">
    <source>
        <dbReference type="Proteomes" id="UP000265703"/>
    </source>
</evidence>
<dbReference type="AlphaFoldDB" id="A0A397TBI4"/>
<protein>
    <recommendedName>
        <fullName evidence="3">F-box domain-containing protein</fullName>
    </recommendedName>
</protein>
<organism evidence="1 2">
    <name type="scientific">Glomus cerebriforme</name>
    <dbReference type="NCBI Taxonomy" id="658196"/>
    <lineage>
        <taxon>Eukaryota</taxon>
        <taxon>Fungi</taxon>
        <taxon>Fungi incertae sedis</taxon>
        <taxon>Mucoromycota</taxon>
        <taxon>Glomeromycotina</taxon>
        <taxon>Glomeromycetes</taxon>
        <taxon>Glomerales</taxon>
        <taxon>Glomeraceae</taxon>
        <taxon>Glomus</taxon>
    </lineage>
</organism>
<accession>A0A397TBI4</accession>
<reference evidence="1 2" key="1">
    <citation type="submission" date="2018-06" db="EMBL/GenBank/DDBJ databases">
        <title>Comparative genomics reveals the genomic features of Rhizophagus irregularis, R. cerebriforme, R. diaphanum and Gigaspora rosea, and their symbiotic lifestyle signature.</title>
        <authorList>
            <person name="Morin E."/>
            <person name="San Clemente H."/>
            <person name="Chen E.C.H."/>
            <person name="De La Providencia I."/>
            <person name="Hainaut M."/>
            <person name="Kuo A."/>
            <person name="Kohler A."/>
            <person name="Murat C."/>
            <person name="Tang N."/>
            <person name="Roy S."/>
            <person name="Loubradou J."/>
            <person name="Henrissat B."/>
            <person name="Grigoriev I.V."/>
            <person name="Corradi N."/>
            <person name="Roux C."/>
            <person name="Martin F.M."/>
        </authorList>
    </citation>
    <scope>NUCLEOTIDE SEQUENCE [LARGE SCALE GENOMIC DNA]</scope>
    <source>
        <strain evidence="1 2">DAOM 227022</strain>
    </source>
</reference>
<dbReference type="EMBL" id="QKYT01000131">
    <property type="protein sequence ID" value="RIA92264.1"/>
    <property type="molecule type" value="Genomic_DNA"/>
</dbReference>
<keyword evidence="2" id="KW-1185">Reference proteome</keyword>
<sequence>MSKLNIDVVYLIFQEFKDDKKTLCSCLLVNKTWCEIIIPILWKNPWKLLKEEEENLLLNVIISHLSDESRNNLSQDINFLTKSYQKPLFNYISFCRHLNFTRIVSIIDKLLFFNDHNKLTIKNEIFNLFINENTKFSHLYIPCQFNYQIHLIPGAKRCLSEIEFLSCSTRINDDVLTGLTEIINSIKGLELIIEEDDNNYIEIARLIETQKKLLNINLIPRKPYITLDEPFFKIVEKSLIKHANTIQQFELISQPSKEFLSYFVNLKTLELRNGSCVIWNCLENLSLPSLQILRARRIWIKSLASLIENTSGSLVEIKIDYISHDGISNKRIIQAIYKNCPNLKYLKLVFINNNILELKNLLIRCQHLNGLFFMASNWSTFDWDSLFTILTESSPTSLFKFKFSICSGKLIDLESLKLFFDNWKGRRPMLLQFTHSKSKVEFFHLLNKYKLEGVIKKYDYYNSEFERPCEDFEWI</sequence>
<gene>
    <name evidence="1" type="ORF">C1645_820952</name>
</gene>
<evidence type="ECO:0008006" key="3">
    <source>
        <dbReference type="Google" id="ProtNLM"/>
    </source>
</evidence>